<dbReference type="AlphaFoldDB" id="A0A7E4VAM6"/>
<keyword evidence="1" id="KW-0472">Membrane</keyword>
<dbReference type="Proteomes" id="UP000492821">
    <property type="component" value="Unassembled WGS sequence"/>
</dbReference>
<feature type="transmembrane region" description="Helical" evidence="1">
    <location>
        <begin position="40"/>
        <end position="66"/>
    </location>
</feature>
<sequence length="178" mass="20092">MVASGVMTLAQLTVEAKDGIVFLGSGNPCFPLQGQWRCSPVMIFGIVNNVGFWSVPIQAMFRYIIIVKKRQISPWFPLIVYATVGLFISSVTFPAAFLATTNSPTLPKLQSMEFWKTEDIHELCTIDIVAFLAGFHVLSWHGDPRRHWNSFTFMVYKSPQQNPLQCPDAFQFKNETSP</sequence>
<proteinExistence type="predicted"/>
<evidence type="ECO:0000313" key="3">
    <source>
        <dbReference type="WBParaSite" id="Pan_g18179.t1"/>
    </source>
</evidence>
<keyword evidence="1" id="KW-1133">Transmembrane helix</keyword>
<reference evidence="3" key="2">
    <citation type="submission" date="2020-10" db="UniProtKB">
        <authorList>
            <consortium name="WormBaseParasite"/>
        </authorList>
    </citation>
    <scope>IDENTIFICATION</scope>
</reference>
<evidence type="ECO:0000313" key="2">
    <source>
        <dbReference type="Proteomes" id="UP000492821"/>
    </source>
</evidence>
<keyword evidence="2" id="KW-1185">Reference proteome</keyword>
<dbReference type="WBParaSite" id="Pan_g18179.t1">
    <property type="protein sequence ID" value="Pan_g18179.t1"/>
    <property type="gene ID" value="Pan_g18179"/>
</dbReference>
<name>A0A7E4VAM6_PANRE</name>
<feature type="transmembrane region" description="Helical" evidence="1">
    <location>
        <begin position="120"/>
        <end position="138"/>
    </location>
</feature>
<keyword evidence="1" id="KW-0812">Transmembrane</keyword>
<evidence type="ECO:0000256" key="1">
    <source>
        <dbReference type="SAM" id="Phobius"/>
    </source>
</evidence>
<organism evidence="2 3">
    <name type="scientific">Panagrellus redivivus</name>
    <name type="common">Microworm</name>
    <dbReference type="NCBI Taxonomy" id="6233"/>
    <lineage>
        <taxon>Eukaryota</taxon>
        <taxon>Metazoa</taxon>
        <taxon>Ecdysozoa</taxon>
        <taxon>Nematoda</taxon>
        <taxon>Chromadorea</taxon>
        <taxon>Rhabditida</taxon>
        <taxon>Tylenchina</taxon>
        <taxon>Panagrolaimomorpha</taxon>
        <taxon>Panagrolaimoidea</taxon>
        <taxon>Panagrolaimidae</taxon>
        <taxon>Panagrellus</taxon>
    </lineage>
</organism>
<reference evidence="2" key="1">
    <citation type="journal article" date="2013" name="Genetics">
        <title>The draft genome and transcriptome of Panagrellus redivivus are shaped by the harsh demands of a free-living lifestyle.</title>
        <authorList>
            <person name="Srinivasan J."/>
            <person name="Dillman A.R."/>
            <person name="Macchietto M.G."/>
            <person name="Heikkinen L."/>
            <person name="Lakso M."/>
            <person name="Fracchia K.M."/>
            <person name="Antoshechkin I."/>
            <person name="Mortazavi A."/>
            <person name="Wong G."/>
            <person name="Sternberg P.W."/>
        </authorList>
    </citation>
    <scope>NUCLEOTIDE SEQUENCE [LARGE SCALE GENOMIC DNA]</scope>
    <source>
        <strain evidence="2">MT8872</strain>
    </source>
</reference>
<protein>
    <submittedName>
        <fullName evidence="3">G_PROTEIN_RECEP_F1_2 domain-containing protein</fullName>
    </submittedName>
</protein>
<feature type="transmembrane region" description="Helical" evidence="1">
    <location>
        <begin position="78"/>
        <end position="100"/>
    </location>
</feature>
<accession>A0A7E4VAM6</accession>